<gene>
    <name evidence="6" type="ORF">HETIRDRAFT_50287</name>
</gene>
<dbReference type="Pfam" id="PF01764">
    <property type="entry name" value="Lipase_3"/>
    <property type="match status" value="1"/>
</dbReference>
<dbReference type="CDD" id="cd00519">
    <property type="entry name" value="Lipase_3"/>
    <property type="match status" value="1"/>
</dbReference>
<evidence type="ECO:0000256" key="4">
    <source>
        <dbReference type="ARBA" id="ARBA00048461"/>
    </source>
</evidence>
<dbReference type="RefSeq" id="XP_009548773.1">
    <property type="nucleotide sequence ID" value="XM_009550478.1"/>
</dbReference>
<evidence type="ECO:0000259" key="5">
    <source>
        <dbReference type="Pfam" id="PF01764"/>
    </source>
</evidence>
<dbReference type="HOGENOM" id="CLU_032957_1_1_1"/>
<dbReference type="Gene3D" id="3.40.50.1820">
    <property type="entry name" value="alpha/beta hydrolase"/>
    <property type="match status" value="1"/>
</dbReference>
<protein>
    <submittedName>
        <fullName evidence="6">Lipase, class 3</fullName>
    </submittedName>
</protein>
<sequence>FTNVLTDTQGFIARDDTRKEIVVALRGSSSVTDFVTDAQILLENFQSNGTSPPAGTTAHSGFLNAWNSVASKVVSVVRSQLASHPGYTIVTSGHSLGGSLSSLAGITLQQNFPSSPIRTYTYGQPRTGNDKYAFWVNDIFGANAFRVVHTTDGVPTMIPTVLGYRHHGVEYWLTQDPASATITKQCAADGEDPTCSASVPSQGIDVAHTLYFDILALTPFCS</sequence>
<reference evidence="6 7" key="1">
    <citation type="journal article" date="2012" name="New Phytol.">
        <title>Insight into trade-off between wood decay and parasitism from the genome of a fungal forest pathogen.</title>
        <authorList>
            <person name="Olson A."/>
            <person name="Aerts A."/>
            <person name="Asiegbu F."/>
            <person name="Belbahri L."/>
            <person name="Bouzid O."/>
            <person name="Broberg A."/>
            <person name="Canback B."/>
            <person name="Coutinho P.M."/>
            <person name="Cullen D."/>
            <person name="Dalman K."/>
            <person name="Deflorio G."/>
            <person name="van Diepen L.T."/>
            <person name="Dunand C."/>
            <person name="Duplessis S."/>
            <person name="Durling M."/>
            <person name="Gonthier P."/>
            <person name="Grimwood J."/>
            <person name="Fossdal C.G."/>
            <person name="Hansson D."/>
            <person name="Henrissat B."/>
            <person name="Hietala A."/>
            <person name="Himmelstrand K."/>
            <person name="Hoffmeister D."/>
            <person name="Hogberg N."/>
            <person name="James T.Y."/>
            <person name="Karlsson M."/>
            <person name="Kohler A."/>
            <person name="Kues U."/>
            <person name="Lee Y.H."/>
            <person name="Lin Y.C."/>
            <person name="Lind M."/>
            <person name="Lindquist E."/>
            <person name="Lombard V."/>
            <person name="Lucas S."/>
            <person name="Lunden K."/>
            <person name="Morin E."/>
            <person name="Murat C."/>
            <person name="Park J."/>
            <person name="Raffaello T."/>
            <person name="Rouze P."/>
            <person name="Salamov A."/>
            <person name="Schmutz J."/>
            <person name="Solheim H."/>
            <person name="Stahlberg J."/>
            <person name="Velez H."/>
            <person name="de Vries R.P."/>
            <person name="Wiebenga A."/>
            <person name="Woodward S."/>
            <person name="Yakovlev I."/>
            <person name="Garbelotto M."/>
            <person name="Martin F."/>
            <person name="Grigoriev I.V."/>
            <person name="Stenlid J."/>
        </authorList>
    </citation>
    <scope>NUCLEOTIDE SEQUENCE [LARGE SCALE GENOMIC DNA]</scope>
    <source>
        <strain evidence="6 7">TC 32-1</strain>
    </source>
</reference>
<dbReference type="KEGG" id="hir:HETIRDRAFT_50287"/>
<evidence type="ECO:0000256" key="3">
    <source>
        <dbReference type="ARBA" id="ARBA00047591"/>
    </source>
</evidence>
<dbReference type="Proteomes" id="UP000030671">
    <property type="component" value="Unassembled WGS sequence"/>
</dbReference>
<keyword evidence="7" id="KW-1185">Reference proteome</keyword>
<evidence type="ECO:0000313" key="6">
    <source>
        <dbReference type="EMBL" id="ETW78687.1"/>
    </source>
</evidence>
<dbReference type="InterPro" id="IPR029058">
    <property type="entry name" value="AB_hydrolase_fold"/>
</dbReference>
<comment type="catalytic activity">
    <reaction evidence="3">
        <text>a diacylglycerol + H2O = a monoacylglycerol + a fatty acid + H(+)</text>
        <dbReference type="Rhea" id="RHEA:32731"/>
        <dbReference type="ChEBI" id="CHEBI:15377"/>
        <dbReference type="ChEBI" id="CHEBI:15378"/>
        <dbReference type="ChEBI" id="CHEBI:17408"/>
        <dbReference type="ChEBI" id="CHEBI:18035"/>
        <dbReference type="ChEBI" id="CHEBI:28868"/>
    </reaction>
</comment>
<feature type="domain" description="Fungal lipase-type" evidence="5">
    <location>
        <begin position="22"/>
        <end position="160"/>
    </location>
</feature>
<accession>W4JYP3</accession>
<dbReference type="eggNOG" id="KOG4569">
    <property type="taxonomic scope" value="Eukaryota"/>
</dbReference>
<dbReference type="SUPFAM" id="SSF53474">
    <property type="entry name" value="alpha/beta-Hydrolases"/>
    <property type="match status" value="1"/>
</dbReference>
<organism evidence="6 7">
    <name type="scientific">Heterobasidion irregulare (strain TC 32-1)</name>
    <dbReference type="NCBI Taxonomy" id="747525"/>
    <lineage>
        <taxon>Eukaryota</taxon>
        <taxon>Fungi</taxon>
        <taxon>Dikarya</taxon>
        <taxon>Basidiomycota</taxon>
        <taxon>Agaricomycotina</taxon>
        <taxon>Agaricomycetes</taxon>
        <taxon>Russulales</taxon>
        <taxon>Bondarzewiaceae</taxon>
        <taxon>Heterobasidion</taxon>
        <taxon>Heterobasidion annosum species complex</taxon>
    </lineage>
</organism>
<comment type="catalytic activity">
    <reaction evidence="4">
        <text>a monoacylglycerol + H2O = glycerol + a fatty acid + H(+)</text>
        <dbReference type="Rhea" id="RHEA:15245"/>
        <dbReference type="ChEBI" id="CHEBI:15377"/>
        <dbReference type="ChEBI" id="CHEBI:15378"/>
        <dbReference type="ChEBI" id="CHEBI:17408"/>
        <dbReference type="ChEBI" id="CHEBI:17754"/>
        <dbReference type="ChEBI" id="CHEBI:28868"/>
    </reaction>
</comment>
<dbReference type="PANTHER" id="PTHR45856:SF11">
    <property type="entry name" value="FUNGAL LIPASE-LIKE DOMAIN-CONTAINING PROTEIN"/>
    <property type="match status" value="1"/>
</dbReference>
<dbReference type="PANTHER" id="PTHR45856">
    <property type="entry name" value="ALPHA/BETA-HYDROLASES SUPERFAMILY PROTEIN"/>
    <property type="match status" value="1"/>
</dbReference>
<dbReference type="EMBL" id="KI925461">
    <property type="protein sequence ID" value="ETW78687.1"/>
    <property type="molecule type" value="Genomic_DNA"/>
</dbReference>
<dbReference type="InParanoid" id="W4JYP3"/>
<dbReference type="OrthoDB" id="438440at2759"/>
<feature type="non-terminal residue" evidence="6">
    <location>
        <position position="1"/>
    </location>
</feature>
<proteinExistence type="inferred from homology"/>
<dbReference type="GeneID" id="20678138"/>
<comment type="similarity">
    <text evidence="2">Belongs to the AB hydrolase superfamily. Lipase family. Class 3 subfamily.</text>
</comment>
<keyword evidence="1" id="KW-1015">Disulfide bond</keyword>
<evidence type="ECO:0000313" key="7">
    <source>
        <dbReference type="Proteomes" id="UP000030671"/>
    </source>
</evidence>
<name>W4JYP3_HETIT</name>
<dbReference type="InterPro" id="IPR002921">
    <property type="entry name" value="Fungal_lipase-type"/>
</dbReference>
<evidence type="ECO:0000256" key="2">
    <source>
        <dbReference type="ARBA" id="ARBA00043996"/>
    </source>
</evidence>
<evidence type="ECO:0000256" key="1">
    <source>
        <dbReference type="ARBA" id="ARBA00023157"/>
    </source>
</evidence>
<dbReference type="InterPro" id="IPR051218">
    <property type="entry name" value="Sec_MonoDiacylglyc_Lipase"/>
</dbReference>
<dbReference type="AlphaFoldDB" id="W4JYP3"/>
<dbReference type="GO" id="GO:0006629">
    <property type="term" value="P:lipid metabolic process"/>
    <property type="evidence" value="ECO:0007669"/>
    <property type="project" value="InterPro"/>
</dbReference>